<dbReference type="PIRSF" id="PIRSF001430">
    <property type="entry name" value="tRNA_psdUrid_synth"/>
    <property type="match status" value="1"/>
</dbReference>
<dbReference type="PANTHER" id="PTHR11142">
    <property type="entry name" value="PSEUDOURIDYLATE SYNTHASE"/>
    <property type="match status" value="1"/>
</dbReference>
<dbReference type="EMBL" id="LLVT01000001">
    <property type="protein sequence ID" value="KSW12953.1"/>
    <property type="molecule type" value="Genomic_DNA"/>
</dbReference>
<feature type="binding site" evidence="4 6">
    <location>
        <position position="145"/>
    </location>
    <ligand>
        <name>substrate</name>
    </ligand>
</feature>
<dbReference type="PANTHER" id="PTHR11142:SF0">
    <property type="entry name" value="TRNA PSEUDOURIDINE SYNTHASE-LIKE 1"/>
    <property type="match status" value="1"/>
</dbReference>
<dbReference type="GO" id="GO:0003723">
    <property type="term" value="F:RNA binding"/>
    <property type="evidence" value="ECO:0007669"/>
    <property type="project" value="InterPro"/>
</dbReference>
<comment type="caution">
    <text evidence="9">The sequence shown here is derived from an EMBL/GenBank/DDBJ whole genome shotgun (WGS) entry which is preliminary data.</text>
</comment>
<dbReference type="Gene3D" id="3.30.70.580">
    <property type="entry name" value="Pseudouridine synthase I, catalytic domain, N-terminal subdomain"/>
    <property type="match status" value="1"/>
</dbReference>
<comment type="catalytic activity">
    <reaction evidence="4 7">
        <text>uridine(38/39/40) in tRNA = pseudouridine(38/39/40) in tRNA</text>
        <dbReference type="Rhea" id="RHEA:22376"/>
        <dbReference type="Rhea" id="RHEA-COMP:10085"/>
        <dbReference type="Rhea" id="RHEA-COMP:10087"/>
        <dbReference type="ChEBI" id="CHEBI:65314"/>
        <dbReference type="ChEBI" id="CHEBI:65315"/>
        <dbReference type="EC" id="5.4.99.12"/>
    </reaction>
</comment>
<feature type="active site" description="Nucleophile" evidence="4 5">
    <location>
        <position position="54"/>
    </location>
</feature>
<evidence type="ECO:0000313" key="9">
    <source>
        <dbReference type="EMBL" id="KSW12953.1"/>
    </source>
</evidence>
<dbReference type="OrthoDB" id="9811823at2"/>
<evidence type="ECO:0000313" key="10">
    <source>
        <dbReference type="Proteomes" id="UP000054686"/>
    </source>
</evidence>
<evidence type="ECO:0000256" key="5">
    <source>
        <dbReference type="PIRSR" id="PIRSR001430-1"/>
    </source>
</evidence>
<comment type="similarity">
    <text evidence="1 4 7">Belongs to the tRNA pseudouridine synthase TruA family.</text>
</comment>
<dbReference type="InterPro" id="IPR020095">
    <property type="entry name" value="PsdUridine_synth_TruA_C"/>
</dbReference>
<accession>A0A0V8RY02</accession>
<dbReference type="CDD" id="cd02570">
    <property type="entry name" value="PseudoU_synth_EcTruA"/>
    <property type="match status" value="1"/>
</dbReference>
<dbReference type="Proteomes" id="UP000054686">
    <property type="component" value="Unassembled WGS sequence"/>
</dbReference>
<evidence type="ECO:0000256" key="6">
    <source>
        <dbReference type="PIRSR" id="PIRSR001430-2"/>
    </source>
</evidence>
<evidence type="ECO:0000256" key="1">
    <source>
        <dbReference type="ARBA" id="ARBA00009375"/>
    </source>
</evidence>
<dbReference type="InterPro" id="IPR020094">
    <property type="entry name" value="TruA/RsuA/RluB/E/F_N"/>
</dbReference>
<evidence type="ECO:0000259" key="8">
    <source>
        <dbReference type="Pfam" id="PF01416"/>
    </source>
</evidence>
<comment type="function">
    <text evidence="4">Formation of pseudouridine at positions 38, 39 and 40 in the anticodon stem and loop of transfer RNAs.</text>
</comment>
<dbReference type="Pfam" id="PF01416">
    <property type="entry name" value="PseudoU_synth_1"/>
    <property type="match status" value="1"/>
</dbReference>
<evidence type="ECO:0000256" key="7">
    <source>
        <dbReference type="RuleBase" id="RU003792"/>
    </source>
</evidence>
<dbReference type="InterPro" id="IPR020097">
    <property type="entry name" value="PsdUridine_synth_TruA_a/b_dom"/>
</dbReference>
<dbReference type="InterPro" id="IPR020103">
    <property type="entry name" value="PsdUridine_synth_cat_dom_sf"/>
</dbReference>
<dbReference type="SUPFAM" id="SSF55120">
    <property type="entry name" value="Pseudouridine synthase"/>
    <property type="match status" value="1"/>
</dbReference>
<reference evidence="9 10" key="1">
    <citation type="submission" date="2015-10" db="EMBL/GenBank/DDBJ databases">
        <title>Draft Genome of Actinomyces odontolyticus subsp. actinosynbacter strain XH001.</title>
        <authorList>
            <person name="Mclean J.S."/>
            <person name="He X."/>
        </authorList>
    </citation>
    <scope>NUCLEOTIDE SEQUENCE [LARGE SCALE GENOMIC DNA]</scope>
    <source>
        <strain evidence="9 10">XH001</strain>
    </source>
</reference>
<evidence type="ECO:0000256" key="3">
    <source>
        <dbReference type="ARBA" id="ARBA00023235"/>
    </source>
</evidence>
<dbReference type="AlphaFoldDB" id="A0A0V8RY02"/>
<protein>
    <recommendedName>
        <fullName evidence="4">tRNA pseudouridine synthase A</fullName>
        <ecNumber evidence="4">5.4.99.12</ecNumber>
    </recommendedName>
    <alternativeName>
        <fullName evidence="4">tRNA pseudouridine(38-40) synthase</fullName>
    </alternativeName>
    <alternativeName>
        <fullName evidence="4">tRNA pseudouridylate synthase I</fullName>
    </alternativeName>
    <alternativeName>
        <fullName evidence="4">tRNA-uridine isomerase I</fullName>
    </alternativeName>
</protein>
<dbReference type="EC" id="5.4.99.12" evidence="4"/>
<dbReference type="GO" id="GO:0031119">
    <property type="term" value="P:tRNA pseudouridine synthesis"/>
    <property type="evidence" value="ECO:0007669"/>
    <property type="project" value="UniProtKB-UniRule"/>
</dbReference>
<gene>
    <name evidence="4" type="primary">truA</name>
    <name evidence="9" type="ORF">APY09_00885</name>
</gene>
<organism evidence="9 10">
    <name type="scientific">Schaalia odontolytica</name>
    <dbReference type="NCBI Taxonomy" id="1660"/>
    <lineage>
        <taxon>Bacteria</taxon>
        <taxon>Bacillati</taxon>
        <taxon>Actinomycetota</taxon>
        <taxon>Actinomycetes</taxon>
        <taxon>Actinomycetales</taxon>
        <taxon>Actinomycetaceae</taxon>
        <taxon>Schaalia</taxon>
    </lineage>
</organism>
<keyword evidence="3 4" id="KW-0413">Isomerase</keyword>
<comment type="subunit">
    <text evidence="4">Homodimer.</text>
</comment>
<name>A0A0V8RY02_9ACTO</name>
<evidence type="ECO:0000256" key="4">
    <source>
        <dbReference type="HAMAP-Rule" id="MF_00171"/>
    </source>
</evidence>
<dbReference type="RefSeq" id="WP_060565769.1">
    <property type="nucleotide sequence ID" value="NZ_CP040006.1"/>
</dbReference>
<dbReference type="GO" id="GO:0160147">
    <property type="term" value="F:tRNA pseudouridine(38-40) synthase activity"/>
    <property type="evidence" value="ECO:0007669"/>
    <property type="project" value="UniProtKB-EC"/>
</dbReference>
<proteinExistence type="inferred from homology"/>
<dbReference type="HAMAP" id="MF_00171">
    <property type="entry name" value="TruA"/>
    <property type="match status" value="1"/>
</dbReference>
<keyword evidence="2 4" id="KW-0819">tRNA processing</keyword>
<dbReference type="InterPro" id="IPR001406">
    <property type="entry name" value="PsdUridine_synth_TruA"/>
</dbReference>
<evidence type="ECO:0000256" key="2">
    <source>
        <dbReference type="ARBA" id="ARBA00022694"/>
    </source>
</evidence>
<dbReference type="Gene3D" id="3.30.70.660">
    <property type="entry name" value="Pseudouridine synthase I, catalytic domain, C-terminal subdomain"/>
    <property type="match status" value="1"/>
</dbReference>
<sequence length="302" mass="32848">MSARRLRLDLGYDGTDFRGWAAQPGLRTVQGEVEAALAMASREEIVTTVAGRTDAGVHARHQVCHADISEAAWTRLSPRGGESDDEAVASAIVRRLNKILSGRYGERARGRDLAAARGTCDVRIYSAAVVAPTFDARFSALGRSYAYRVSDRPEPLGRWDRLWVEDPLDEAAMNEAGAALLGEHDFLGFCRPREGATTIRTLRTLRAERDAEGTLVFRVEADAFCHSMVRSLVGALLLVGSGARDVDYPAQILRARSRSKAAPIAPAHGLTLEGVEYPDPSRWGARAEQARARRDTCCGDDG</sequence>
<comment type="caution">
    <text evidence="4">Lacks conserved residue(s) required for the propagation of feature annotation.</text>
</comment>
<feature type="domain" description="Pseudouridine synthase I TruA alpha/beta" evidence="8">
    <location>
        <begin position="178"/>
        <end position="278"/>
    </location>
</feature>